<feature type="region of interest" description="Disordered" evidence="1">
    <location>
        <begin position="58"/>
        <end position="77"/>
    </location>
</feature>
<sequence length="95" mass="10333">MGFQQGQQIGSPLLDDHSFWYVHDPLVGADLRCGPRSRASLECSVRSGWLKTLKFSSRSTKKGSHSVSSSSSSEHIGSSLAWMRSVTCWAISSTA</sequence>
<proteinExistence type="predicted"/>
<accession>A0AAW2CVA8</accession>
<organism evidence="2 3">
    <name type="scientific">Lithocarpus litseifolius</name>
    <dbReference type="NCBI Taxonomy" id="425828"/>
    <lineage>
        <taxon>Eukaryota</taxon>
        <taxon>Viridiplantae</taxon>
        <taxon>Streptophyta</taxon>
        <taxon>Embryophyta</taxon>
        <taxon>Tracheophyta</taxon>
        <taxon>Spermatophyta</taxon>
        <taxon>Magnoliopsida</taxon>
        <taxon>eudicotyledons</taxon>
        <taxon>Gunneridae</taxon>
        <taxon>Pentapetalae</taxon>
        <taxon>rosids</taxon>
        <taxon>fabids</taxon>
        <taxon>Fagales</taxon>
        <taxon>Fagaceae</taxon>
        <taxon>Lithocarpus</taxon>
    </lineage>
</organism>
<name>A0AAW2CVA8_9ROSI</name>
<feature type="compositionally biased region" description="Low complexity" evidence="1">
    <location>
        <begin position="65"/>
        <end position="77"/>
    </location>
</feature>
<evidence type="ECO:0000313" key="3">
    <source>
        <dbReference type="Proteomes" id="UP001459277"/>
    </source>
</evidence>
<dbReference type="EMBL" id="JAZDWU010000005">
    <property type="protein sequence ID" value="KAL0001774.1"/>
    <property type="molecule type" value="Genomic_DNA"/>
</dbReference>
<evidence type="ECO:0000313" key="2">
    <source>
        <dbReference type="EMBL" id="KAL0001774.1"/>
    </source>
</evidence>
<dbReference type="AlphaFoldDB" id="A0AAW2CVA8"/>
<protein>
    <submittedName>
        <fullName evidence="2">Uncharacterized protein</fullName>
    </submittedName>
</protein>
<reference evidence="2 3" key="1">
    <citation type="submission" date="2024-01" db="EMBL/GenBank/DDBJ databases">
        <title>A telomere-to-telomere, gap-free genome of sweet tea (Lithocarpus litseifolius).</title>
        <authorList>
            <person name="Zhou J."/>
        </authorList>
    </citation>
    <scope>NUCLEOTIDE SEQUENCE [LARGE SCALE GENOMIC DNA]</scope>
    <source>
        <strain evidence="2">Zhou-2022a</strain>
        <tissue evidence="2">Leaf</tissue>
    </source>
</reference>
<comment type="caution">
    <text evidence="2">The sequence shown here is derived from an EMBL/GenBank/DDBJ whole genome shotgun (WGS) entry which is preliminary data.</text>
</comment>
<dbReference type="Proteomes" id="UP001459277">
    <property type="component" value="Unassembled WGS sequence"/>
</dbReference>
<gene>
    <name evidence="2" type="ORF">SO802_015555</name>
</gene>
<keyword evidence="3" id="KW-1185">Reference proteome</keyword>
<evidence type="ECO:0000256" key="1">
    <source>
        <dbReference type="SAM" id="MobiDB-lite"/>
    </source>
</evidence>